<evidence type="ECO:0000313" key="3">
    <source>
        <dbReference type="Proteomes" id="UP000635606"/>
    </source>
</evidence>
<organism evidence="2 3">
    <name type="scientific">Virgisporangium ochraceum</name>
    <dbReference type="NCBI Taxonomy" id="65505"/>
    <lineage>
        <taxon>Bacteria</taxon>
        <taxon>Bacillati</taxon>
        <taxon>Actinomycetota</taxon>
        <taxon>Actinomycetes</taxon>
        <taxon>Micromonosporales</taxon>
        <taxon>Micromonosporaceae</taxon>
        <taxon>Virgisporangium</taxon>
    </lineage>
</organism>
<dbReference type="SUPFAM" id="SSF48452">
    <property type="entry name" value="TPR-like"/>
    <property type="match status" value="1"/>
</dbReference>
<evidence type="ECO:0000313" key="2">
    <source>
        <dbReference type="EMBL" id="GIJ71647.1"/>
    </source>
</evidence>
<comment type="caution">
    <text evidence="2">The sequence shown here is derived from an EMBL/GenBank/DDBJ whole genome shotgun (WGS) entry which is preliminary data.</text>
</comment>
<dbReference type="InterPro" id="IPR011990">
    <property type="entry name" value="TPR-like_helical_dom_sf"/>
</dbReference>
<protein>
    <recommendedName>
        <fullName evidence="1">Bacterial transcriptional activator domain-containing protein</fullName>
    </recommendedName>
</protein>
<dbReference type="Gene3D" id="1.25.40.10">
    <property type="entry name" value="Tetratricopeptide repeat domain"/>
    <property type="match status" value="1"/>
</dbReference>
<dbReference type="AlphaFoldDB" id="A0A8J3ZZB7"/>
<proteinExistence type="predicted"/>
<keyword evidence="3" id="KW-1185">Reference proteome</keyword>
<reference evidence="2" key="1">
    <citation type="submission" date="2021-01" db="EMBL/GenBank/DDBJ databases">
        <title>Whole genome shotgun sequence of Virgisporangium ochraceum NBRC 16418.</title>
        <authorList>
            <person name="Komaki H."/>
            <person name="Tamura T."/>
        </authorList>
    </citation>
    <scope>NUCLEOTIDE SEQUENCE</scope>
    <source>
        <strain evidence="2">NBRC 16418</strain>
    </source>
</reference>
<dbReference type="Proteomes" id="UP000635606">
    <property type="component" value="Unassembled WGS sequence"/>
</dbReference>
<accession>A0A8J3ZZB7</accession>
<dbReference type="InterPro" id="IPR005158">
    <property type="entry name" value="BTAD"/>
</dbReference>
<evidence type="ECO:0000259" key="1">
    <source>
        <dbReference type="Pfam" id="PF03704"/>
    </source>
</evidence>
<feature type="domain" description="Bacterial transcriptional activator" evidence="1">
    <location>
        <begin position="1"/>
        <end position="44"/>
    </location>
</feature>
<name>A0A8J3ZZB7_9ACTN</name>
<gene>
    <name evidence="2" type="ORF">Voc01_065640</name>
</gene>
<sequence length="49" mass="5878">MRCHCRQGRPHLALLQFRACVRVLATDLRVRPDPETVDLYHSIRRHERV</sequence>
<dbReference type="EMBL" id="BOPH01000088">
    <property type="protein sequence ID" value="GIJ71647.1"/>
    <property type="molecule type" value="Genomic_DNA"/>
</dbReference>
<dbReference type="Pfam" id="PF03704">
    <property type="entry name" value="BTAD"/>
    <property type="match status" value="1"/>
</dbReference>